<gene>
    <name evidence="1" type="ORF">HBH25_03700</name>
</gene>
<organism evidence="1 2">
    <name type="scientific">Pseudomonas quercus</name>
    <dbReference type="NCBI Taxonomy" id="2722792"/>
    <lineage>
        <taxon>Bacteria</taxon>
        <taxon>Pseudomonadati</taxon>
        <taxon>Pseudomonadota</taxon>
        <taxon>Gammaproteobacteria</taxon>
        <taxon>Pseudomonadales</taxon>
        <taxon>Pseudomonadaceae</taxon>
        <taxon>Pseudomonas</taxon>
    </lineage>
</organism>
<comment type="caution">
    <text evidence="1">The sequence shown here is derived from an EMBL/GenBank/DDBJ whole genome shotgun (WGS) entry which is preliminary data.</text>
</comment>
<evidence type="ECO:0000313" key="2">
    <source>
        <dbReference type="Proteomes" id="UP000746535"/>
    </source>
</evidence>
<dbReference type="EMBL" id="JAAVJI010000002">
    <property type="protein sequence ID" value="NJO99964.1"/>
    <property type="molecule type" value="Genomic_DNA"/>
</dbReference>
<sequence length="480" mass="51287">MGTSTPNDSTLPPAKILDALPDLIGEPVNMLPVALLNLPLRVQVPMWPESGVLAPPQVKLYWDGEIALDRPMPPGFDEDDLVFSLAGLRLDHGMHRLHYQIRLGNGSVSEGEATEVNVDQVPPVLGMPPQSLQFPSEVLSGLTDDYLQAHGDQLQVGVLSYTGQAPGDRIEWYWDTQPNAGNSAGIVRVADLAPPMTLTFSGAMVRERGDGTRFVYYRITDYAGNTSQSSTTLLAVRATPVPRVLPVLQAVGASGSGARQTLTATQVTTGLDLEVPATAVIKPGETAVLIFGTPGQVGGARLPIEGAGTQVNVSVQAVAPHLDRTVAVYYKVTDTAGEVHTSTVLTLAFTNSSGLNFPTVQCELVDGNQLSLRRVLPTGAPITLAAWRIMTTDQRLMVRVEGVDTSGKALDEPVVQGRPITAAEVGTGVGYDGSLVIPRELLLRLQRNTPFYVRGYLSFDGSEQWPAVPTFKDLIPTLVS</sequence>
<keyword evidence="2" id="KW-1185">Reference proteome</keyword>
<reference evidence="1 2" key="1">
    <citation type="submission" date="2020-03" db="EMBL/GenBank/DDBJ databases">
        <authorList>
            <person name="Wang L."/>
            <person name="He N."/>
            <person name="Li Y."/>
            <person name="Fang Y."/>
            <person name="Zhang F."/>
        </authorList>
    </citation>
    <scope>NUCLEOTIDE SEQUENCE [LARGE SCALE GENOMIC DNA]</scope>
    <source>
        <strain evidence="2">hsmgli-8</strain>
    </source>
</reference>
<dbReference type="RefSeq" id="WP_168081669.1">
    <property type="nucleotide sequence ID" value="NZ_JAAVJI010000002.1"/>
</dbReference>
<accession>A0ABX0YAF3</accession>
<proteinExistence type="predicted"/>
<protein>
    <recommendedName>
        <fullName evidence="3">Ig-like domain-containing protein</fullName>
    </recommendedName>
</protein>
<evidence type="ECO:0000313" key="1">
    <source>
        <dbReference type="EMBL" id="NJO99964.1"/>
    </source>
</evidence>
<name>A0ABX0YAF3_9PSED</name>
<evidence type="ECO:0008006" key="3">
    <source>
        <dbReference type="Google" id="ProtNLM"/>
    </source>
</evidence>
<dbReference type="Proteomes" id="UP000746535">
    <property type="component" value="Unassembled WGS sequence"/>
</dbReference>